<keyword evidence="5" id="KW-0378">Hydrolase</keyword>
<comment type="catalytic activity">
    <reaction evidence="1">
        <text>Hydrolysis of terminal, non-reducing beta-D-glucosyl residues with release of beta-D-glucose.</text>
        <dbReference type="EC" id="3.2.1.21"/>
    </reaction>
</comment>
<keyword evidence="6" id="KW-0325">Glycoprotein</keyword>
<gene>
    <name evidence="11" type="ORF">LTR97_005139</name>
</gene>
<dbReference type="FunFam" id="3.40.50.1700:FF:000003">
    <property type="entry name" value="Probable beta-glucosidase"/>
    <property type="match status" value="1"/>
</dbReference>
<name>A0AAN8A340_9PEZI</name>
<dbReference type="EC" id="3.2.1.21" evidence="4"/>
<dbReference type="InterPro" id="IPR002772">
    <property type="entry name" value="Glyco_hydro_3_C"/>
</dbReference>
<dbReference type="InterPro" id="IPR001764">
    <property type="entry name" value="Glyco_hydro_3_N"/>
</dbReference>
<dbReference type="SUPFAM" id="SSF51445">
    <property type="entry name" value="(Trans)glycosidases"/>
    <property type="match status" value="1"/>
</dbReference>
<dbReference type="Gene3D" id="3.20.20.300">
    <property type="entry name" value="Glycoside hydrolase, family 3, N-terminal domain"/>
    <property type="match status" value="1"/>
</dbReference>
<keyword evidence="9" id="KW-0624">Polysaccharide degradation</keyword>
<dbReference type="AlphaFoldDB" id="A0AAN8A340"/>
<dbReference type="Proteomes" id="UP001310594">
    <property type="component" value="Unassembled WGS sequence"/>
</dbReference>
<comment type="pathway">
    <text evidence="2">Glycan metabolism; cellulose degradation.</text>
</comment>
<dbReference type="InterPro" id="IPR013783">
    <property type="entry name" value="Ig-like_fold"/>
</dbReference>
<dbReference type="PRINTS" id="PR00133">
    <property type="entry name" value="GLHYDRLASE3"/>
</dbReference>
<organism evidence="11 12">
    <name type="scientific">Elasticomyces elasticus</name>
    <dbReference type="NCBI Taxonomy" id="574655"/>
    <lineage>
        <taxon>Eukaryota</taxon>
        <taxon>Fungi</taxon>
        <taxon>Dikarya</taxon>
        <taxon>Ascomycota</taxon>
        <taxon>Pezizomycotina</taxon>
        <taxon>Dothideomycetes</taxon>
        <taxon>Dothideomycetidae</taxon>
        <taxon>Mycosphaerellales</taxon>
        <taxon>Teratosphaeriaceae</taxon>
        <taxon>Elasticomyces</taxon>
    </lineage>
</organism>
<dbReference type="Gene3D" id="2.60.40.10">
    <property type="entry name" value="Immunoglobulins"/>
    <property type="match status" value="1"/>
</dbReference>
<proteinExistence type="inferred from homology"/>
<evidence type="ECO:0000256" key="3">
    <source>
        <dbReference type="ARBA" id="ARBA00005336"/>
    </source>
</evidence>
<dbReference type="PANTHER" id="PTHR42715:SF29">
    <property type="entry name" value="BETA-GLUCOSIDASE A-RELATED"/>
    <property type="match status" value="1"/>
</dbReference>
<comment type="caution">
    <text evidence="11">The sequence shown here is derived from an EMBL/GenBank/DDBJ whole genome shotgun (WGS) entry which is preliminary data.</text>
</comment>
<dbReference type="InterPro" id="IPR026891">
    <property type="entry name" value="Fn3-like"/>
</dbReference>
<dbReference type="InterPro" id="IPR050288">
    <property type="entry name" value="Cellulose_deg_GH3"/>
</dbReference>
<evidence type="ECO:0000313" key="11">
    <source>
        <dbReference type="EMBL" id="KAK5700622.1"/>
    </source>
</evidence>
<evidence type="ECO:0000256" key="7">
    <source>
        <dbReference type="ARBA" id="ARBA00023277"/>
    </source>
</evidence>
<dbReference type="InterPro" id="IPR036962">
    <property type="entry name" value="Glyco_hydro_3_N_sf"/>
</dbReference>
<dbReference type="SMART" id="SM01217">
    <property type="entry name" value="Fn3_like"/>
    <property type="match status" value="1"/>
</dbReference>
<dbReference type="Pfam" id="PF00933">
    <property type="entry name" value="Glyco_hydro_3"/>
    <property type="match status" value="1"/>
</dbReference>
<evidence type="ECO:0000256" key="6">
    <source>
        <dbReference type="ARBA" id="ARBA00023180"/>
    </source>
</evidence>
<dbReference type="InterPro" id="IPR036881">
    <property type="entry name" value="Glyco_hydro_3_C_sf"/>
</dbReference>
<evidence type="ECO:0000256" key="1">
    <source>
        <dbReference type="ARBA" id="ARBA00000448"/>
    </source>
</evidence>
<sequence length="789" mass="85548">MDRCVGNTGEIPRLGIRSLCFQDAPTAVRYTDFVSVFPQGVNVAASFDKKLAYLRGQTMGEEFQAKGASCQLGPVAGPLGRSPEGGRNWEGFSPDPYLTGHMFAESIKGIQSTGMMASAKHFIANEQEHFRQLGEALDYGFNITQPGSSNFDDQTLHELYLWPFADGVRAGVANVMCSYNLVNNSQACQNSYLLNHVLKGELGFQGFVISDWQADNSGVSAILAGLDMSMPGDTLFNTGRSFFGPNLTIAVLNGTVPQWRLDDMAVRILAGWYYVDGDTKSIPVNFESFTKDTYGPLHYHVGSQWGAGLINEHVDSRGEHGALIRQWGAESTVLLKNDGILPLTGKERLTAVFGQDAAPNPNGPNGCSNKGCDIGTLAEAWGSGQGDFQYLVSPEAALQHEIVSHYGAFESITNNSALTQIQTLSRRTNAVSGVCIAFANADSGEGFINIEGNYGDRKNLTFWQAAEPMLQNVTTNCNRTVLVIHSVGPIEIQKYKDNVNVSAIVWAGLPGEQSGNSLADVLYGRVNPGAKLPFTLGASREEYGADVLYTPNQPVPQFNFQEGVFVDYRAFDHRNITPVYEFGFGLSYTKFEYADLQIEKCDAAPYEPASSVSDAAPIYGTIDNRTTTHLFPSNFTRVPLYIYPWLNSTNLSSAYGGSGYGDSTFIPDGALDGSPIATHPAGGAPGGNPQLWDILYRVTATISNVGSLAGAEVPQLYVSHGGPFDPKRVLRGFEKLFIKPGQSTSVTFELSRRDLSNWDTVSQNWVISDYTKTVFVGSSSRALPLTAVL</sequence>
<dbReference type="Pfam" id="PF01915">
    <property type="entry name" value="Glyco_hydro_3_C"/>
    <property type="match status" value="1"/>
</dbReference>
<dbReference type="EMBL" id="JAVRQU010000007">
    <property type="protein sequence ID" value="KAK5700622.1"/>
    <property type="molecule type" value="Genomic_DNA"/>
</dbReference>
<evidence type="ECO:0000256" key="8">
    <source>
        <dbReference type="ARBA" id="ARBA00023295"/>
    </source>
</evidence>
<dbReference type="GO" id="GO:0008422">
    <property type="term" value="F:beta-glucosidase activity"/>
    <property type="evidence" value="ECO:0007669"/>
    <property type="project" value="UniProtKB-EC"/>
</dbReference>
<feature type="domain" description="Fibronectin type III-like" evidence="10">
    <location>
        <begin position="712"/>
        <end position="780"/>
    </location>
</feature>
<accession>A0AAN8A340</accession>
<evidence type="ECO:0000259" key="10">
    <source>
        <dbReference type="SMART" id="SM01217"/>
    </source>
</evidence>
<dbReference type="InterPro" id="IPR017853">
    <property type="entry name" value="GH"/>
</dbReference>
<evidence type="ECO:0000256" key="4">
    <source>
        <dbReference type="ARBA" id="ARBA00012744"/>
    </source>
</evidence>
<keyword evidence="8" id="KW-0326">Glycosidase</keyword>
<evidence type="ECO:0000313" key="12">
    <source>
        <dbReference type="Proteomes" id="UP001310594"/>
    </source>
</evidence>
<reference evidence="11" key="1">
    <citation type="submission" date="2023-08" db="EMBL/GenBank/DDBJ databases">
        <title>Black Yeasts Isolated from many extreme environments.</title>
        <authorList>
            <person name="Coleine C."/>
            <person name="Stajich J.E."/>
            <person name="Selbmann L."/>
        </authorList>
    </citation>
    <scope>NUCLEOTIDE SEQUENCE</scope>
    <source>
        <strain evidence="11">CCFEE 5810</strain>
    </source>
</reference>
<dbReference type="Pfam" id="PF14310">
    <property type="entry name" value="Fn3-like"/>
    <property type="match status" value="1"/>
</dbReference>
<dbReference type="FunFam" id="3.20.20.300:FF:000002">
    <property type="entry name" value="Probable beta-glucosidase"/>
    <property type="match status" value="1"/>
</dbReference>
<protein>
    <recommendedName>
        <fullName evidence="4">beta-glucosidase</fullName>
        <ecNumber evidence="4">3.2.1.21</ecNumber>
    </recommendedName>
</protein>
<dbReference type="PANTHER" id="PTHR42715">
    <property type="entry name" value="BETA-GLUCOSIDASE"/>
    <property type="match status" value="1"/>
</dbReference>
<dbReference type="SUPFAM" id="SSF52279">
    <property type="entry name" value="Beta-D-glucan exohydrolase, C-terminal domain"/>
    <property type="match status" value="1"/>
</dbReference>
<dbReference type="Gene3D" id="3.40.50.1700">
    <property type="entry name" value="Glycoside hydrolase family 3 C-terminal domain"/>
    <property type="match status" value="1"/>
</dbReference>
<comment type="similarity">
    <text evidence="3">Belongs to the glycosyl hydrolase 3 family.</text>
</comment>
<dbReference type="GO" id="GO:0009251">
    <property type="term" value="P:glucan catabolic process"/>
    <property type="evidence" value="ECO:0007669"/>
    <property type="project" value="TreeGrafter"/>
</dbReference>
<evidence type="ECO:0000256" key="2">
    <source>
        <dbReference type="ARBA" id="ARBA00004987"/>
    </source>
</evidence>
<evidence type="ECO:0000256" key="9">
    <source>
        <dbReference type="ARBA" id="ARBA00023326"/>
    </source>
</evidence>
<keyword evidence="7" id="KW-0119">Carbohydrate metabolism</keyword>
<evidence type="ECO:0000256" key="5">
    <source>
        <dbReference type="ARBA" id="ARBA00022801"/>
    </source>
</evidence>